<keyword evidence="2" id="KW-1185">Reference proteome</keyword>
<name>A0ACB7PBS0_9PEZI</name>
<evidence type="ECO:0000313" key="2">
    <source>
        <dbReference type="Proteomes" id="UP000724584"/>
    </source>
</evidence>
<dbReference type="EMBL" id="JAGIZQ010000003">
    <property type="protein sequence ID" value="KAH6636631.1"/>
    <property type="molecule type" value="Genomic_DNA"/>
</dbReference>
<proteinExistence type="predicted"/>
<gene>
    <name evidence="1" type="ORF">F5144DRAFT_187831</name>
</gene>
<protein>
    <submittedName>
        <fullName evidence="1">Uncharacterized protein</fullName>
    </submittedName>
</protein>
<reference evidence="1 2" key="1">
    <citation type="journal article" date="2021" name="Nat. Commun.">
        <title>Genetic determinants of endophytism in the Arabidopsis root mycobiome.</title>
        <authorList>
            <person name="Mesny F."/>
            <person name="Miyauchi S."/>
            <person name="Thiergart T."/>
            <person name="Pickel B."/>
            <person name="Atanasova L."/>
            <person name="Karlsson M."/>
            <person name="Huettel B."/>
            <person name="Barry K.W."/>
            <person name="Haridas S."/>
            <person name="Chen C."/>
            <person name="Bauer D."/>
            <person name="Andreopoulos W."/>
            <person name="Pangilinan J."/>
            <person name="LaButti K."/>
            <person name="Riley R."/>
            <person name="Lipzen A."/>
            <person name="Clum A."/>
            <person name="Drula E."/>
            <person name="Henrissat B."/>
            <person name="Kohler A."/>
            <person name="Grigoriev I.V."/>
            <person name="Martin F.M."/>
            <person name="Hacquard S."/>
        </authorList>
    </citation>
    <scope>NUCLEOTIDE SEQUENCE [LARGE SCALE GENOMIC DNA]</scope>
    <source>
        <strain evidence="1 2">MPI-SDFR-AT-0079</strain>
    </source>
</reference>
<dbReference type="Proteomes" id="UP000724584">
    <property type="component" value="Unassembled WGS sequence"/>
</dbReference>
<evidence type="ECO:0000313" key="1">
    <source>
        <dbReference type="EMBL" id="KAH6636631.1"/>
    </source>
</evidence>
<accession>A0ACB7PBS0</accession>
<organism evidence="1 2">
    <name type="scientific">Chaetomium tenue</name>
    <dbReference type="NCBI Taxonomy" id="1854479"/>
    <lineage>
        <taxon>Eukaryota</taxon>
        <taxon>Fungi</taxon>
        <taxon>Dikarya</taxon>
        <taxon>Ascomycota</taxon>
        <taxon>Pezizomycotina</taxon>
        <taxon>Sordariomycetes</taxon>
        <taxon>Sordariomycetidae</taxon>
        <taxon>Sordariales</taxon>
        <taxon>Chaetomiaceae</taxon>
        <taxon>Chaetomium</taxon>
    </lineage>
</organism>
<sequence>MHHSALFPRSSIRVFRFRGTLNGPSRAAALHERCSRCKDNKSSQHLVSSSSFALVFCSDLDFGTRPVPAPHHPRKIAVRNARAQCAPPDGRKVGRQLVHVANGIPRRRFCSVFQLPTGSLTKPYPVIRSSAVPLEWVLIDRSLTSSPSSPPVLAPPYRREYTTASPLVGPWNYLLK</sequence>
<comment type="caution">
    <text evidence="1">The sequence shown here is derived from an EMBL/GenBank/DDBJ whole genome shotgun (WGS) entry which is preliminary data.</text>
</comment>